<dbReference type="GO" id="GO:0004519">
    <property type="term" value="F:endonuclease activity"/>
    <property type="evidence" value="ECO:0007669"/>
    <property type="project" value="InterPro"/>
</dbReference>
<dbReference type="EMBL" id="AMRL01000009">
    <property type="protein sequence ID" value="EKE76029.1"/>
    <property type="molecule type" value="Genomic_DNA"/>
</dbReference>
<dbReference type="eggNOG" id="COG1403">
    <property type="taxonomic scope" value="Bacteria"/>
</dbReference>
<dbReference type="InterPro" id="IPR003615">
    <property type="entry name" value="HNH_nuc"/>
</dbReference>
<reference evidence="2 3" key="1">
    <citation type="journal article" date="2012" name="J. Bacteriol.">
        <title>Genome Sequence of Oceanibaculum indicum Type Strain P24.</title>
        <authorList>
            <person name="Lai Q."/>
            <person name="Shao Z."/>
        </authorList>
    </citation>
    <scope>NUCLEOTIDE SEQUENCE [LARGE SCALE GENOMIC DNA]</scope>
    <source>
        <strain evidence="2 3">P24</strain>
    </source>
</reference>
<dbReference type="Gene3D" id="1.10.30.50">
    <property type="match status" value="1"/>
</dbReference>
<keyword evidence="3" id="KW-1185">Reference proteome</keyword>
<evidence type="ECO:0000259" key="1">
    <source>
        <dbReference type="SMART" id="SM00507"/>
    </source>
</evidence>
<accession>K2K023</accession>
<dbReference type="STRING" id="1207063.P24_08951"/>
<gene>
    <name evidence="2" type="ORF">P24_08951</name>
</gene>
<dbReference type="Proteomes" id="UP000006746">
    <property type="component" value="Unassembled WGS sequence"/>
</dbReference>
<comment type="caution">
    <text evidence="2">The sequence shown here is derived from an EMBL/GenBank/DDBJ whole genome shotgun (WGS) entry which is preliminary data.</text>
</comment>
<dbReference type="AlphaFoldDB" id="K2K023"/>
<dbReference type="InterPro" id="IPR002711">
    <property type="entry name" value="HNH"/>
</dbReference>
<dbReference type="CDD" id="cd00085">
    <property type="entry name" value="HNHc"/>
    <property type="match status" value="1"/>
</dbReference>
<dbReference type="GO" id="GO:0008270">
    <property type="term" value="F:zinc ion binding"/>
    <property type="evidence" value="ECO:0007669"/>
    <property type="project" value="InterPro"/>
</dbReference>
<sequence length="196" mass="22972">MIVFDVGGIKERKQALERAILRRRSRKWLLQLWSRFIKTRDAFRCLSCDSPDGIQAHHIIRKTLYPQAALELGNGITLCSECHNRVHEKFNGRPDLSLPLGAEQGDDQDEWSYLFGLLLDDAKKRGIPEDDFYHLSDEVLGFSVSFQGYHELFDLVNEGKISRIQFAHEIWRSMPETFYEYFISELVRLNFDEFPE</sequence>
<dbReference type="Pfam" id="PF01844">
    <property type="entry name" value="HNH"/>
    <property type="match status" value="1"/>
</dbReference>
<evidence type="ECO:0000313" key="3">
    <source>
        <dbReference type="Proteomes" id="UP000006746"/>
    </source>
</evidence>
<feature type="domain" description="HNH nuclease" evidence="1">
    <location>
        <begin position="32"/>
        <end position="84"/>
    </location>
</feature>
<protein>
    <submittedName>
        <fullName evidence="2">HNH nuclease</fullName>
    </submittedName>
</protein>
<proteinExistence type="predicted"/>
<dbReference type="SMART" id="SM00507">
    <property type="entry name" value="HNHc"/>
    <property type="match status" value="1"/>
</dbReference>
<dbReference type="GO" id="GO:0003676">
    <property type="term" value="F:nucleic acid binding"/>
    <property type="evidence" value="ECO:0007669"/>
    <property type="project" value="InterPro"/>
</dbReference>
<name>K2K023_9PROT</name>
<organism evidence="2 3">
    <name type="scientific">Oceanibaculum indicum P24</name>
    <dbReference type="NCBI Taxonomy" id="1207063"/>
    <lineage>
        <taxon>Bacteria</taxon>
        <taxon>Pseudomonadati</taxon>
        <taxon>Pseudomonadota</taxon>
        <taxon>Alphaproteobacteria</taxon>
        <taxon>Rhodospirillales</taxon>
        <taxon>Oceanibaculaceae</taxon>
        <taxon>Oceanibaculum</taxon>
    </lineage>
</organism>
<evidence type="ECO:0000313" key="2">
    <source>
        <dbReference type="EMBL" id="EKE76029.1"/>
    </source>
</evidence>